<dbReference type="OMA" id="HVTPDRN"/>
<dbReference type="Gene3D" id="1.25.40.10">
    <property type="entry name" value="Tetratricopeptide repeat domain"/>
    <property type="match status" value="1"/>
</dbReference>
<evidence type="ECO:0000259" key="3">
    <source>
        <dbReference type="Pfam" id="PF17109"/>
    </source>
</evidence>
<dbReference type="SUPFAM" id="SSF48452">
    <property type="entry name" value="TPR-like"/>
    <property type="match status" value="1"/>
</dbReference>
<dbReference type="RefSeq" id="XP_024677588.1">
    <property type="nucleotide sequence ID" value="XM_024829296.1"/>
</dbReference>
<dbReference type="Gene3D" id="3.10.129.10">
    <property type="entry name" value="Hotdog Thioesterase"/>
    <property type="match status" value="1"/>
</dbReference>
<dbReference type="InterPro" id="IPR011990">
    <property type="entry name" value="TPR-like_helical_dom_sf"/>
</dbReference>
<dbReference type="InterPro" id="IPR019734">
    <property type="entry name" value="TPR_rpt"/>
</dbReference>
<dbReference type="Pfam" id="PF24883">
    <property type="entry name" value="NPHP3_N"/>
    <property type="match status" value="1"/>
</dbReference>
<dbReference type="PROSITE" id="PS50005">
    <property type="entry name" value="TPR"/>
    <property type="match status" value="1"/>
</dbReference>
<dbReference type="Gene3D" id="3.40.50.300">
    <property type="entry name" value="P-loop containing nucleotide triphosphate hydrolases"/>
    <property type="match status" value="1"/>
</dbReference>
<dbReference type="OrthoDB" id="448455at2759"/>
<dbReference type="SUPFAM" id="SSF52540">
    <property type="entry name" value="P-loop containing nucleoside triphosphate hydrolases"/>
    <property type="match status" value="1"/>
</dbReference>
<keyword evidence="6" id="KW-1185">Reference proteome</keyword>
<dbReference type="PANTHER" id="PTHR10039:SF17">
    <property type="entry name" value="FUNGAL STAND N-TERMINAL GOODBYE DOMAIN-CONTAINING PROTEIN-RELATED"/>
    <property type="match status" value="1"/>
</dbReference>
<proteinExistence type="predicted"/>
<keyword evidence="1" id="KW-0677">Repeat</keyword>
<evidence type="ECO:0000256" key="1">
    <source>
        <dbReference type="ARBA" id="ARBA00022737"/>
    </source>
</evidence>
<dbReference type="PANTHER" id="PTHR10039">
    <property type="entry name" value="AMELOGENIN"/>
    <property type="match status" value="1"/>
</dbReference>
<name>A0A2I1BUB8_ASPN1</name>
<dbReference type="InterPro" id="IPR056884">
    <property type="entry name" value="NPHP3-like_N"/>
</dbReference>
<reference evidence="6" key="1">
    <citation type="journal article" date="2018" name="Proc. Natl. Acad. Sci. U.S.A.">
        <title>Linking secondary metabolites to gene clusters through genome sequencing of six diverse Aspergillus species.</title>
        <authorList>
            <person name="Kaerboelling I."/>
            <person name="Vesth T.C."/>
            <person name="Frisvad J.C."/>
            <person name="Nybo J.L."/>
            <person name="Theobald S."/>
            <person name="Kuo A."/>
            <person name="Bowyer P."/>
            <person name="Matsuda Y."/>
            <person name="Mondo S."/>
            <person name="Lyhne E.K."/>
            <person name="Kogle M.E."/>
            <person name="Clum A."/>
            <person name="Lipzen A."/>
            <person name="Salamov A."/>
            <person name="Ngan C.Y."/>
            <person name="Daum C."/>
            <person name="Chiniquy J."/>
            <person name="Barry K."/>
            <person name="LaButti K."/>
            <person name="Haridas S."/>
            <person name="Simmons B.A."/>
            <person name="Magnuson J.K."/>
            <person name="Mortensen U.H."/>
            <person name="Larsen T.O."/>
            <person name="Grigoriev I.V."/>
            <person name="Baker S.E."/>
            <person name="Andersen M.R."/>
        </authorList>
    </citation>
    <scope>NUCLEOTIDE SEQUENCE [LARGE SCALE GENOMIC DNA]</scope>
    <source>
        <strain evidence="6">IBT 16806</strain>
    </source>
</reference>
<evidence type="ECO:0000313" key="5">
    <source>
        <dbReference type="EMBL" id="PKX88993.1"/>
    </source>
</evidence>
<sequence>MSIQDSQIPALYTRAIEKYREITNEDFDVAFLNKLRNVDDLVREIDEQNNSFSGYRRKRSLIFDALQAVLVPVQLFSNLAAGGASMAFPPSSLVFGAATYLISAAKGVSSSYDAIQYLMQSLKDFTIRLKAYSQEHMSQDLSDKLSDILVTLLEIFALSTKAIKRGRLLRFTRNVLLGNDDTIAAAVGKLDRLTKVEAGLVGAETLTEAKRTGRMVDGLQTTVITTNATVRETGMAVNQMTVQVTEVHEMLDSLLIAVNDNDEKHWALAKSHQDPLRHVLRPSVKDCAQDWYDKISKTRVPGTGDWIHCEDAFNGWINKEYPSVFISGNPGAGKSYLSSKIIAFLKDQYPQGVQHPSNVSVGYFFFKNDNPDTRSFHQALRDVAYQISKNDPVYEKYLTTVGDYGRVSTLESAWRILFFDFFLNKGSISSSVFIIFDAVDEAFEQERLNFLNLAKDILSATNRGRMQLAMVGRPHISDQLVESLETDIPTIYVTTQKNSGDIDRYIKTSIQKSVILRRVSPALRKEITEKLSAGAEGMFLWVNLMLQELVKKRNESSIRKSLDEAPKGLKDMMRHVLMSFSSSLNNEELEYLNELLLWTTCALRPLTLGEVEAILELMSPEGDGMIYLEGALRKQFAAFFNLHREDGLTTTELQAMTAAADEESDDEGDVGEKPVGDNDAFEDVENFSDFDSNKKSTTLTFCHASLGDFFRDRSEGKVAAGEDKLAVGVVYNDAKAHVLRTCLKVLTDTGFAQRAKEPYLMRAYAATGWVQYLHEVQPWEASSADKQEIASMLAKMFGQEEYMEEWVGRKSWVSSSDNLRAIRSWWEDPEVVKLLPVEEAEFISSTHNIPRETFKPIARFCARKWLNEGDWWPSAPCAMIIAYLKFQDGIEWDFLGQFDPTAAEIGRAAEWAELEKTSRWYQRVAIVLRQTNHIDEALCHFQQAIDLDPNNWIAKAGMAIAYKEKKEWQKALELDTQVEAHLEERLVEDVDDPEQKLMLVADLHVIRDRMGGCYRELGEPEKQYHALKKALDARPFCNVCIYRILRFENSTQRYKETISFLQELSNSKVPDKDHHRLTEVLWNNPYSDGNFFEFFAGAVRATDNVDFMIRSYRDAARAARRISMTVVAAHLDLSLARIYFEISQEKDKATGRWEKILNMYSSAKEEGEIGMAKVIASSNLARLWLCNAVEAGVGSATAEEYVSRLEQLVRRYKSEDTSDLWVISRARAIALGVWYRLTGRHDEARMLFAPSVKRAVQILSDDDPANDNDGLSDLRNALLAAGDIKNVLAASYALGTYVDEDYPRNWTREDVSDLSWYYLCDGPCRKVSLVLDDFSLCPICFDTGFCGECTGLLRTGAVPFGKCSPTHVKNFVYIPPRPQRVEPNRVLVDGQTLTYEEWLALLKGEWGNPTTGTTTSTSSAKFPSVPRTTPGINSDGACVAAGESETGGEEPPHQVLFVQLGTGLNGSTDTVHGGVLASLVDEALKNRPLEAERREQNCAFSADLGASLEDELKPQYHNKSFSEEAKRKAFVPILSPLAAGPEATAAQ</sequence>
<dbReference type="InterPro" id="IPR031350">
    <property type="entry name" value="Goodbye_dom"/>
</dbReference>
<dbReference type="EMBL" id="MSZS01000011">
    <property type="protein sequence ID" value="PKX88993.1"/>
    <property type="molecule type" value="Genomic_DNA"/>
</dbReference>
<gene>
    <name evidence="5" type="ORF">P174DRAFT_455209</name>
</gene>
<protein>
    <submittedName>
        <fullName evidence="5">NACHT and TPR domain protein</fullName>
    </submittedName>
</protein>
<dbReference type="InterPro" id="IPR027417">
    <property type="entry name" value="P-loop_NTPase"/>
</dbReference>
<keyword evidence="2" id="KW-0802">TPR repeat</keyword>
<accession>A0A2I1BUB8</accession>
<feature type="repeat" description="TPR" evidence="2">
    <location>
        <begin position="918"/>
        <end position="951"/>
    </location>
</feature>
<comment type="caution">
    <text evidence="5">The sequence shown here is derived from an EMBL/GenBank/DDBJ whole genome shotgun (WGS) entry which is preliminary data.</text>
</comment>
<dbReference type="Pfam" id="PF17109">
    <property type="entry name" value="Goodbye"/>
    <property type="match status" value="1"/>
</dbReference>
<dbReference type="VEuPathDB" id="FungiDB:P174DRAFT_455209"/>
<evidence type="ECO:0000313" key="6">
    <source>
        <dbReference type="Proteomes" id="UP000234474"/>
    </source>
</evidence>
<feature type="domain" description="Nephrocystin 3-like N-terminal" evidence="4">
    <location>
        <begin position="302"/>
        <end position="468"/>
    </location>
</feature>
<organism evidence="5 6">
    <name type="scientific">Aspergillus novofumigatus (strain IBT 16806)</name>
    <dbReference type="NCBI Taxonomy" id="1392255"/>
    <lineage>
        <taxon>Eukaryota</taxon>
        <taxon>Fungi</taxon>
        <taxon>Dikarya</taxon>
        <taxon>Ascomycota</taxon>
        <taxon>Pezizomycotina</taxon>
        <taxon>Eurotiomycetes</taxon>
        <taxon>Eurotiomycetidae</taxon>
        <taxon>Eurotiales</taxon>
        <taxon>Aspergillaceae</taxon>
        <taxon>Aspergillus</taxon>
        <taxon>Aspergillus subgen. Fumigati</taxon>
    </lineage>
</organism>
<dbReference type="SMART" id="SM00028">
    <property type="entry name" value="TPR"/>
    <property type="match status" value="3"/>
</dbReference>
<dbReference type="GeneID" id="36536622"/>
<evidence type="ECO:0000256" key="2">
    <source>
        <dbReference type="PROSITE-ProRule" id="PRU00339"/>
    </source>
</evidence>
<dbReference type="Proteomes" id="UP000234474">
    <property type="component" value="Unassembled WGS sequence"/>
</dbReference>
<feature type="domain" description="Fungal STAND N-terminal Goodbye" evidence="3">
    <location>
        <begin position="13"/>
        <end position="132"/>
    </location>
</feature>
<evidence type="ECO:0000259" key="4">
    <source>
        <dbReference type="Pfam" id="PF24883"/>
    </source>
</evidence>